<reference evidence="3 4" key="1">
    <citation type="submission" date="2020-05" db="EMBL/GenBank/DDBJ databases">
        <title>Azospirillum oleiclasticum sp. nov, a nitrogen-fixing and heavy crude oil-emulsifying bacterium isolated from the crude oil of Yumen Oilfield.</title>
        <authorList>
            <person name="Wu D."/>
            <person name="Cai M."/>
            <person name="Zhang X."/>
        </authorList>
    </citation>
    <scope>NUCLEOTIDE SEQUENCE [LARGE SCALE GENOMIC DNA]</scope>
    <source>
        <strain evidence="3 4">ROY-1-1-2</strain>
    </source>
</reference>
<protein>
    <submittedName>
        <fullName evidence="3">Tagatose 1,6-diphosphate aldolase</fullName>
    </submittedName>
</protein>
<dbReference type="Gene3D" id="3.20.20.70">
    <property type="entry name" value="Aldolase class I"/>
    <property type="match status" value="1"/>
</dbReference>
<comment type="similarity">
    <text evidence="1">Belongs to the aldolase LacD family.</text>
</comment>
<dbReference type="InterPro" id="IPR013785">
    <property type="entry name" value="Aldolase_TIM"/>
</dbReference>
<gene>
    <name evidence="3" type="ORF">HND93_07890</name>
</gene>
<comment type="caution">
    <text evidence="3">The sequence shown here is derived from an EMBL/GenBank/DDBJ whole genome shotgun (WGS) entry which is preliminary data.</text>
</comment>
<dbReference type="SMART" id="SM01133">
    <property type="entry name" value="DeoC"/>
    <property type="match status" value="1"/>
</dbReference>
<dbReference type="NCBIfam" id="NF009498">
    <property type="entry name" value="PRK12858.1"/>
    <property type="match status" value="1"/>
</dbReference>
<dbReference type="PANTHER" id="PTHR39340:SF1">
    <property type="entry name" value="SULFOFRUCTOSEPHOSPHATE ALDOLASE"/>
    <property type="match status" value="1"/>
</dbReference>
<name>A0ABX2T601_9PROT</name>
<dbReference type="EMBL" id="JABFDB010000004">
    <property type="protein sequence ID" value="NYZ19629.1"/>
    <property type="molecule type" value="Genomic_DNA"/>
</dbReference>
<sequence>MEISAGKLWAMRRLADADGRFRMLAVDQRTPLLNTMERLSGRRPNDGDLADLKRRLTRALAPEASATLLDATWGYTAGIMDVPAHGGLLVALEDHAYTEDADGGRRAVEMEGWSAATIKRLGADGVKLLIYHRPDASAAVRAHQESFVERVGRDCVTHDLCFLLELVQYPLKSERDGGVYAEHKGKRPELVVESLKTFTDPRFHVDIFKLESPLPAAAVPDPDSAESAECQRWFDALGEATTRPWVLLSAGAGTDAFGRILAHAYRAGASGFLAGRAIWGRAVENYPDLDAVDRALAGEATEAMRGLGRLTATAARSWMAHPAFADGVRIAGADGDFARLYAATA</sequence>
<dbReference type="RefSeq" id="WP_180281404.1">
    <property type="nucleotide sequence ID" value="NZ_JABFDB010000004.1"/>
</dbReference>
<dbReference type="InterPro" id="IPR002915">
    <property type="entry name" value="DeoC/FbaB/LacD_aldolase"/>
</dbReference>
<organism evidence="3 4">
    <name type="scientific">Azospirillum oleiclasticum</name>
    <dbReference type="NCBI Taxonomy" id="2735135"/>
    <lineage>
        <taxon>Bacteria</taxon>
        <taxon>Pseudomonadati</taxon>
        <taxon>Pseudomonadota</taxon>
        <taxon>Alphaproteobacteria</taxon>
        <taxon>Rhodospirillales</taxon>
        <taxon>Azospirillaceae</taxon>
        <taxon>Azospirillum</taxon>
    </lineage>
</organism>
<evidence type="ECO:0000313" key="4">
    <source>
        <dbReference type="Proteomes" id="UP000584642"/>
    </source>
</evidence>
<proteinExistence type="inferred from homology"/>
<keyword evidence="4" id="KW-1185">Reference proteome</keyword>
<dbReference type="Proteomes" id="UP000584642">
    <property type="component" value="Unassembled WGS sequence"/>
</dbReference>
<evidence type="ECO:0000313" key="3">
    <source>
        <dbReference type="EMBL" id="NYZ19629.1"/>
    </source>
</evidence>
<dbReference type="PANTHER" id="PTHR39340">
    <property type="entry name" value="SULFOFRUCTOSEPHOSPHATE ALDOLASE"/>
    <property type="match status" value="1"/>
</dbReference>
<dbReference type="Pfam" id="PF01791">
    <property type="entry name" value="DeoC"/>
    <property type="match status" value="1"/>
</dbReference>
<keyword evidence="2" id="KW-0456">Lyase</keyword>
<accession>A0ABX2T601</accession>
<dbReference type="InterPro" id="IPR050552">
    <property type="entry name" value="LacD_aldolase"/>
</dbReference>
<evidence type="ECO:0000256" key="2">
    <source>
        <dbReference type="ARBA" id="ARBA00023239"/>
    </source>
</evidence>
<evidence type="ECO:0000256" key="1">
    <source>
        <dbReference type="ARBA" id="ARBA00008679"/>
    </source>
</evidence>
<dbReference type="SUPFAM" id="SSF51569">
    <property type="entry name" value="Aldolase"/>
    <property type="match status" value="1"/>
</dbReference>